<keyword evidence="4" id="KW-1185">Reference proteome</keyword>
<proteinExistence type="predicted"/>
<dbReference type="Proteomes" id="UP000095768">
    <property type="component" value="Unassembled WGS sequence"/>
</dbReference>
<gene>
    <name evidence="2" type="ORF">SAMEA2297795_02505</name>
    <name evidence="3" type="ORF">SAMEA2297796_02560</name>
</gene>
<feature type="transmembrane region" description="Helical" evidence="1">
    <location>
        <begin position="150"/>
        <end position="174"/>
    </location>
</feature>
<evidence type="ECO:0000313" key="4">
    <source>
        <dbReference type="Proteomes" id="UP000095412"/>
    </source>
</evidence>
<feature type="transmembrane region" description="Helical" evidence="1">
    <location>
        <begin position="220"/>
        <end position="244"/>
    </location>
</feature>
<dbReference type="Proteomes" id="UP000095412">
    <property type="component" value="Unassembled WGS sequence"/>
</dbReference>
<name>A0A1D4RXN1_9STAP</name>
<feature type="transmembrane region" description="Helical" evidence="1">
    <location>
        <begin position="18"/>
        <end position="36"/>
    </location>
</feature>
<evidence type="ECO:0000313" key="2">
    <source>
        <dbReference type="EMBL" id="SCT43563.1"/>
    </source>
</evidence>
<accession>A0A1D4RXN1</accession>
<dbReference type="OrthoDB" id="2136506at2"/>
<reference evidence="3 4" key="2">
    <citation type="submission" date="2016-09" db="EMBL/GenBank/DDBJ databases">
        <authorList>
            <consortium name="Pathogen Informatics"/>
            <person name="Sun Q."/>
            <person name="Inoue M."/>
        </authorList>
    </citation>
    <scope>NUCLEOTIDE SEQUENCE [LARGE SCALE GENOMIC DNA]</scope>
    <source>
        <strain evidence="3 4">82C</strain>
    </source>
</reference>
<evidence type="ECO:0000256" key="1">
    <source>
        <dbReference type="SAM" id="Phobius"/>
    </source>
</evidence>
<keyword evidence="1" id="KW-1133">Transmembrane helix</keyword>
<dbReference type="EMBL" id="FMPI01000033">
    <property type="protein sequence ID" value="SCT52277.1"/>
    <property type="molecule type" value="Genomic_DNA"/>
</dbReference>
<organism evidence="2 5">
    <name type="scientific">Staphylococcus caeli</name>
    <dbReference type="NCBI Taxonomy" id="2201815"/>
    <lineage>
        <taxon>Bacteria</taxon>
        <taxon>Bacillati</taxon>
        <taxon>Bacillota</taxon>
        <taxon>Bacilli</taxon>
        <taxon>Bacillales</taxon>
        <taxon>Staphylococcaceae</taxon>
        <taxon>Staphylococcus</taxon>
    </lineage>
</organism>
<feature type="transmembrane region" description="Helical" evidence="1">
    <location>
        <begin position="106"/>
        <end position="130"/>
    </location>
</feature>
<dbReference type="AlphaFoldDB" id="A0A1D4RXN1"/>
<keyword evidence="1" id="KW-0472">Membrane</keyword>
<reference evidence="2 5" key="1">
    <citation type="submission" date="2016-09" db="EMBL/GenBank/DDBJ databases">
        <authorList>
            <consortium name="Pathogen Informatics"/>
        </authorList>
    </citation>
    <scope>NUCLEOTIDE SEQUENCE [LARGE SCALE GENOMIC DNA]</scope>
    <source>
        <strain evidence="2 5">82B</strain>
    </source>
</reference>
<protein>
    <submittedName>
        <fullName evidence="2">Membrane protein</fullName>
    </submittedName>
</protein>
<evidence type="ECO:0000313" key="5">
    <source>
        <dbReference type="Proteomes" id="UP000095768"/>
    </source>
</evidence>
<feature type="transmembrane region" description="Helical" evidence="1">
    <location>
        <begin position="56"/>
        <end position="82"/>
    </location>
</feature>
<sequence length="251" mass="29260">MVKFKPIFLNLLKMKGSWLYLAFGLFPLILFIVAFFNTNFMQLSGEKHSLSFLEFFSSVFVIQNNAVIPLIILTYIIGLNFYSEKVKGQLYFYKDLPRTKLCNSKILSLLVLYFLFIIVLFVSSLMLYYFHISNMEISAHQFFPSSQSDLQYVLLEFFGTFFVQILCILLAVLLSISLPNGYTILGVIGFYILSSIAPFLKSLKFVFPNGYQEQLTDNNFISIFFVIILIFVIYTIIFYTVILYKFNKLEY</sequence>
<dbReference type="RefSeq" id="WP_069996673.1">
    <property type="nucleotide sequence ID" value="NZ_FMPG01000017.1"/>
</dbReference>
<keyword evidence="1" id="KW-0812">Transmembrane</keyword>
<evidence type="ECO:0000313" key="3">
    <source>
        <dbReference type="EMBL" id="SCT52277.1"/>
    </source>
</evidence>
<feature type="transmembrane region" description="Helical" evidence="1">
    <location>
        <begin position="181"/>
        <end position="200"/>
    </location>
</feature>
<dbReference type="EMBL" id="FMPG01000017">
    <property type="protein sequence ID" value="SCT43563.1"/>
    <property type="molecule type" value="Genomic_DNA"/>
</dbReference>